<dbReference type="SUPFAM" id="SSF81321">
    <property type="entry name" value="Family A G protein-coupled receptor-like"/>
    <property type="match status" value="1"/>
</dbReference>
<keyword evidence="4 10" id="KW-0812">Transmembrane</keyword>
<feature type="transmembrane region" description="Helical" evidence="12">
    <location>
        <begin position="54"/>
        <end position="75"/>
    </location>
</feature>
<feature type="domain" description="G-protein coupled receptors family 1 profile" evidence="13">
    <location>
        <begin position="1"/>
        <end position="166"/>
    </location>
</feature>
<feature type="compositionally biased region" description="Acidic residues" evidence="11">
    <location>
        <begin position="237"/>
        <end position="246"/>
    </location>
</feature>
<comment type="similarity">
    <text evidence="2 10">Belongs to the G-protein coupled receptor 1 family.</text>
</comment>
<gene>
    <name evidence="14" type="ORF">SSS_3798</name>
</gene>
<feature type="compositionally biased region" description="Acidic residues" evidence="11">
    <location>
        <begin position="853"/>
        <end position="866"/>
    </location>
</feature>
<dbReference type="EMBL" id="WVUK01000008">
    <property type="protein sequence ID" value="KAF7496411.1"/>
    <property type="molecule type" value="Genomic_DNA"/>
</dbReference>
<keyword evidence="8 10" id="KW-0675">Receptor</keyword>
<keyword evidence="9 10" id="KW-0807">Transducer</keyword>
<keyword evidence="6 10" id="KW-0297">G-protein coupled receptor</keyword>
<evidence type="ECO:0000256" key="11">
    <source>
        <dbReference type="SAM" id="MobiDB-lite"/>
    </source>
</evidence>
<evidence type="ECO:0000256" key="1">
    <source>
        <dbReference type="ARBA" id="ARBA00004651"/>
    </source>
</evidence>
<dbReference type="GO" id="GO:0007197">
    <property type="term" value="P:adenylate cyclase-inhibiting G protein-coupled acetylcholine receptor signaling pathway"/>
    <property type="evidence" value="ECO:0007669"/>
    <property type="project" value="TreeGrafter"/>
</dbReference>
<feature type="region of interest" description="Disordered" evidence="11">
    <location>
        <begin position="1110"/>
        <end position="1171"/>
    </location>
</feature>
<dbReference type="PANTHER" id="PTHR24247">
    <property type="entry name" value="5-HYDROXYTRYPTAMINE RECEPTOR"/>
    <property type="match status" value="1"/>
</dbReference>
<feature type="region of interest" description="Disordered" evidence="11">
    <location>
        <begin position="812"/>
        <end position="982"/>
    </location>
</feature>
<dbReference type="EnsemblMetazoa" id="SSS_3798s_mrna">
    <property type="protein sequence ID" value="KAF7496411.1"/>
    <property type="gene ID" value="SSS_3798"/>
</dbReference>
<dbReference type="PROSITE" id="PS00237">
    <property type="entry name" value="G_PROTEIN_RECEP_F1_1"/>
    <property type="match status" value="1"/>
</dbReference>
<evidence type="ECO:0000313" key="14">
    <source>
        <dbReference type="EMBL" id="KAF7496411.1"/>
    </source>
</evidence>
<proteinExistence type="inferred from homology"/>
<protein>
    <submittedName>
        <fullName evidence="14">Muscarinic acetylcholine receptor DM1</fullName>
    </submittedName>
</protein>
<keyword evidence="3" id="KW-1003">Cell membrane</keyword>
<organism evidence="14">
    <name type="scientific">Sarcoptes scabiei</name>
    <name type="common">Itch mite</name>
    <name type="synonym">Acarus scabiei</name>
    <dbReference type="NCBI Taxonomy" id="52283"/>
    <lineage>
        <taxon>Eukaryota</taxon>
        <taxon>Metazoa</taxon>
        <taxon>Ecdysozoa</taxon>
        <taxon>Arthropoda</taxon>
        <taxon>Chelicerata</taxon>
        <taxon>Arachnida</taxon>
        <taxon>Acari</taxon>
        <taxon>Acariformes</taxon>
        <taxon>Sarcoptiformes</taxon>
        <taxon>Astigmata</taxon>
        <taxon>Psoroptidia</taxon>
        <taxon>Sarcoptoidea</taxon>
        <taxon>Sarcoptidae</taxon>
        <taxon>Sarcoptinae</taxon>
        <taxon>Sarcoptes</taxon>
    </lineage>
</organism>
<dbReference type="PRINTS" id="PR00243">
    <property type="entry name" value="MUSCARINICR"/>
</dbReference>
<feature type="compositionally biased region" description="Basic and acidic residues" evidence="11">
    <location>
        <begin position="759"/>
        <end position="783"/>
    </location>
</feature>
<dbReference type="PROSITE" id="PS50262">
    <property type="entry name" value="G_PROTEIN_RECEP_F1_2"/>
    <property type="match status" value="1"/>
</dbReference>
<keyword evidence="5 12" id="KW-1133">Transmembrane helix</keyword>
<accession>A0A834VGX8</accession>
<evidence type="ECO:0000256" key="4">
    <source>
        <dbReference type="ARBA" id="ARBA00022692"/>
    </source>
</evidence>
<comment type="subcellular location">
    <subcellularLocation>
        <location evidence="1">Cell membrane</location>
        <topology evidence="1">Multi-pass membrane protein</topology>
    </subcellularLocation>
</comment>
<feature type="compositionally biased region" description="Basic and acidic residues" evidence="11">
    <location>
        <begin position="867"/>
        <end position="882"/>
    </location>
</feature>
<feature type="transmembrane region" description="Helical" evidence="12">
    <location>
        <begin position="16"/>
        <end position="42"/>
    </location>
</feature>
<feature type="region of interest" description="Disordered" evidence="11">
    <location>
        <begin position="214"/>
        <end position="290"/>
    </location>
</feature>
<feature type="compositionally biased region" description="Polar residues" evidence="11">
    <location>
        <begin position="214"/>
        <end position="234"/>
    </location>
</feature>
<dbReference type="GO" id="GO:0045202">
    <property type="term" value="C:synapse"/>
    <property type="evidence" value="ECO:0007669"/>
    <property type="project" value="TreeGrafter"/>
</dbReference>
<evidence type="ECO:0000256" key="9">
    <source>
        <dbReference type="ARBA" id="ARBA00023224"/>
    </source>
</evidence>
<dbReference type="GO" id="GO:0030425">
    <property type="term" value="C:dendrite"/>
    <property type="evidence" value="ECO:0007669"/>
    <property type="project" value="TreeGrafter"/>
</dbReference>
<feature type="compositionally biased region" description="Basic and acidic residues" evidence="11">
    <location>
        <begin position="247"/>
        <end position="290"/>
    </location>
</feature>
<feature type="compositionally biased region" description="Basic residues" evidence="11">
    <location>
        <begin position="784"/>
        <end position="796"/>
    </location>
</feature>
<reference evidence="14" key="2">
    <citation type="submission" date="2020-01" db="EMBL/GenBank/DDBJ databases">
        <authorList>
            <person name="Korhonen P.K.K."/>
            <person name="Guangxu M.G."/>
            <person name="Wang T.W."/>
            <person name="Stroehlein A.J.S."/>
            <person name="Young N.D."/>
            <person name="Ang C.-S.A."/>
            <person name="Fernando D.W.F."/>
            <person name="Lu H.L."/>
            <person name="Taylor S.T."/>
            <person name="Ehtesham M.E.M."/>
            <person name="Najaraj S.H.N."/>
            <person name="Harsha G.H.G."/>
            <person name="Madugundu A.M."/>
            <person name="Renuse S.R."/>
            <person name="Holt D.H."/>
            <person name="Pandey A.P."/>
            <person name="Papenfuss A.P."/>
            <person name="Gasser R.B.G."/>
            <person name="Fischer K.F."/>
        </authorList>
    </citation>
    <scope>NUCLEOTIDE SEQUENCE</scope>
    <source>
        <strain evidence="14">SSS_KF_BRIS2020</strain>
    </source>
</reference>
<feature type="region of interest" description="Disordered" evidence="11">
    <location>
        <begin position="759"/>
        <end position="798"/>
    </location>
</feature>
<dbReference type="InterPro" id="IPR000995">
    <property type="entry name" value="Musac_Ach_rcpt"/>
</dbReference>
<name>A0A834VGX8_SARSC</name>
<evidence type="ECO:0000256" key="6">
    <source>
        <dbReference type="ARBA" id="ARBA00023040"/>
    </source>
</evidence>
<evidence type="ECO:0000256" key="3">
    <source>
        <dbReference type="ARBA" id="ARBA00022475"/>
    </source>
</evidence>
<evidence type="ECO:0000256" key="10">
    <source>
        <dbReference type="RuleBase" id="RU000688"/>
    </source>
</evidence>
<dbReference type="AlphaFoldDB" id="A0A834VGX8"/>
<reference evidence="16" key="1">
    <citation type="journal article" date="2020" name="PLoS Negl. Trop. Dis.">
        <title>High-quality nuclear genome for Sarcoptes scabiei-A critical resource for a neglected parasite.</title>
        <authorList>
            <person name="Korhonen P.K."/>
            <person name="Gasser R.B."/>
            <person name="Ma G."/>
            <person name="Wang T."/>
            <person name="Stroehlein A.J."/>
            <person name="Young N.D."/>
            <person name="Ang C.S."/>
            <person name="Fernando D.D."/>
            <person name="Lu H.C."/>
            <person name="Taylor S."/>
            <person name="Reynolds S.L."/>
            <person name="Mofiz E."/>
            <person name="Najaraj S.H."/>
            <person name="Gowda H."/>
            <person name="Madugundu A."/>
            <person name="Renuse S."/>
            <person name="Holt D."/>
            <person name="Pandey A."/>
            <person name="Papenfuss A.T."/>
            <person name="Fischer K."/>
        </authorList>
    </citation>
    <scope>NUCLEOTIDE SEQUENCE [LARGE SCALE GENOMIC DNA]</scope>
</reference>
<dbReference type="Gene3D" id="1.20.1070.10">
    <property type="entry name" value="Rhodopsin 7-helix transmembrane proteins"/>
    <property type="match status" value="1"/>
</dbReference>
<dbReference type="OrthoDB" id="10071887at2759"/>
<feature type="compositionally biased region" description="Basic residues" evidence="11">
    <location>
        <begin position="883"/>
        <end position="893"/>
    </location>
</feature>
<feature type="compositionally biased region" description="Basic and acidic residues" evidence="11">
    <location>
        <begin position="1129"/>
        <end position="1150"/>
    </location>
</feature>
<dbReference type="GO" id="GO:0004993">
    <property type="term" value="F:G protein-coupled serotonin receptor activity"/>
    <property type="evidence" value="ECO:0007669"/>
    <property type="project" value="TreeGrafter"/>
</dbReference>
<dbReference type="PANTHER" id="PTHR24247:SF265">
    <property type="entry name" value="MUSCARINIC ACETYLCHOLINE RECEPTOR DM1"/>
    <property type="match status" value="1"/>
</dbReference>
<dbReference type="GO" id="GO:0007187">
    <property type="term" value="P:G protein-coupled receptor signaling pathway, coupled to cyclic nucleotide second messenger"/>
    <property type="evidence" value="ECO:0007669"/>
    <property type="project" value="TreeGrafter"/>
</dbReference>
<evidence type="ECO:0000313" key="16">
    <source>
        <dbReference type="Proteomes" id="UP000070412"/>
    </source>
</evidence>
<evidence type="ECO:0000256" key="5">
    <source>
        <dbReference type="ARBA" id="ARBA00022989"/>
    </source>
</evidence>
<sequence length="1185" mass="136227">MVAFKIDRNLQTITNYYLLSLAVADFLIGCISMPLSSTYILARGWPLGPVACDMWLAIDYLNSNASVLNLLLISFDRYFSVTRPLTYRAKRTTRKACLSIAFAWIISALLWPPWIFAWPSIEGRRTVPQYQCYIPFLESNIWVTTITALLAFWLPVTIMCVFYWQVWRETANRYRELTSLLVISPTSKHKSSSPSSSLSTERLRIPLSSSTQPIQTINSNVTPVSTSASLTRLTNDGNEDDDDNVSDDGKDLGKHRSMNEKKNFSDRTRLIHSNEFKSNPRDNKVSKSNQKRFEHLPNCSYTLRLQQIQQFQRQKQNEELQQKSQPMKMEQNSHNDDDRLIKIVSKLSEDFEQKNDQGVLLKGFKQMSQKNCLLKSLMKRSSMSITAPTVGGIASSSSLSSLSSLSSSARQTKIGGIERAPRIFSTHDYADEIAGLDEMMMVPVGTFLNGTKNAIKLSSLPSTSTTPPSSSLLFRSKQTQSLTTTSSMMGRLSSLGVINQDDYERDVGYVCLTRPESYRNVNEIRSDLVDYEDHPSSSRTIATPRTVYPDPLSSSIERGDGNLRSFDRDASLDQSLIDILDRNDNSFDQNLSKDTKNDDDAVEDQIIQSKKFKIFQQKNSQQKRQQKQHHREQRSIWRRFWSFVLLKNRNDSDVNLKNRLRLVEPFVMNVPCREERREFEQPKSSESIEREEYRKYFDKNFDDGSMIDLEDGEMRKISNNKEARRDLIAIESNQNCPACRYLQFRHRLRLLEREKFKSTIDDGQRDDDRRENFTKKIDKNKKERREKRSKRKRSQRRNYLIEERIESIIDDDNNRFSNNNDVDDDGDGKGDHNNRTKSQSSIYTIVIKLRESNDDDDDDDDGEEDGDSHQNNHQFDHLDEPHHHHHQHHRHQHRMDYEMVSGKYSRKKSNTTKNIDNISERKQSKAIDLNDFDENHHDDDDVDDDDDYGNENDDGDNDDNDDDDDDSYCIDEDQDDSDNDLDHIGDFDFANNNYNQKISDACNDDDDFNTIDKMQTNLDDGIVTRKRTKKDVDIDDGDDDEFVCSDDNFDDNDDGVKVVDSIVESEMSANQLKENDSKALETQTLETKRAAIKKGTRCCSLSSCCRIMKRSSASSSSSAPETIASNQNRSDDFRDKKLNERNGDDSRGIVDVDDVNSVNNDDVGDGGGNKVIEKNLVVLKSQSRL</sequence>
<feature type="compositionally biased region" description="Acidic residues" evidence="11">
    <location>
        <begin position="940"/>
        <end position="979"/>
    </location>
</feature>
<dbReference type="InterPro" id="IPR017452">
    <property type="entry name" value="GPCR_Rhodpsn_7TM"/>
</dbReference>
<dbReference type="InterPro" id="IPR000276">
    <property type="entry name" value="GPCR_Rhodpsn"/>
</dbReference>
<evidence type="ECO:0000256" key="2">
    <source>
        <dbReference type="ARBA" id="ARBA00010663"/>
    </source>
</evidence>
<keyword evidence="16" id="KW-1185">Reference proteome</keyword>
<dbReference type="GO" id="GO:0005886">
    <property type="term" value="C:plasma membrane"/>
    <property type="evidence" value="ECO:0007669"/>
    <property type="project" value="UniProtKB-SubCell"/>
</dbReference>
<dbReference type="Proteomes" id="UP000070412">
    <property type="component" value="Unassembled WGS sequence"/>
</dbReference>
<dbReference type="PRINTS" id="PR00237">
    <property type="entry name" value="GPCRRHODOPSN"/>
</dbReference>
<evidence type="ECO:0000313" key="15">
    <source>
        <dbReference type="EnsemblMetazoa" id="KAF7496411.1"/>
    </source>
</evidence>
<reference evidence="15" key="3">
    <citation type="submission" date="2022-06" db="UniProtKB">
        <authorList>
            <consortium name="EnsemblMetazoa"/>
        </authorList>
    </citation>
    <scope>IDENTIFICATION</scope>
</reference>
<evidence type="ECO:0000256" key="7">
    <source>
        <dbReference type="ARBA" id="ARBA00023136"/>
    </source>
</evidence>
<feature type="region of interest" description="Disordered" evidence="11">
    <location>
        <begin position="531"/>
        <end position="564"/>
    </location>
</feature>
<evidence type="ECO:0000256" key="12">
    <source>
        <dbReference type="SAM" id="Phobius"/>
    </source>
</evidence>
<dbReference type="GO" id="GO:0016907">
    <property type="term" value="F:G protein-coupled acetylcholine receptor activity"/>
    <property type="evidence" value="ECO:0007669"/>
    <property type="project" value="InterPro"/>
</dbReference>
<feature type="transmembrane region" description="Helical" evidence="12">
    <location>
        <begin position="96"/>
        <end position="121"/>
    </location>
</feature>
<evidence type="ECO:0000256" key="8">
    <source>
        <dbReference type="ARBA" id="ARBA00023170"/>
    </source>
</evidence>
<keyword evidence="7 12" id="KW-0472">Membrane</keyword>
<feature type="region of interest" description="Disordered" evidence="11">
    <location>
        <begin position="312"/>
        <end position="336"/>
    </location>
</feature>
<dbReference type="Pfam" id="PF00001">
    <property type="entry name" value="7tm_1"/>
    <property type="match status" value="1"/>
</dbReference>
<evidence type="ECO:0000259" key="13">
    <source>
        <dbReference type="PROSITE" id="PS50262"/>
    </source>
</evidence>